<dbReference type="InterPro" id="IPR018736">
    <property type="entry name" value="DUF2279_periplasmic_lipo"/>
</dbReference>
<sequence length="231" mass="25688">MTVINVKKMTEVGTRGFHFQNEGWFGKSTLNLGVDKLAHAFNTYAISDILYARLRRKTDAPSAAVTAAVLASGLQIYSEFFDAVKKSSGFSVQDVAFNTAGAALSALRNSVPGMRDKLDFRLLFIPNSDIYTFMGGEHYEQERFLLALQLSGFEAFKHTPLRFVELHAGYYGKDFSGPDRDAGKIPQRKPFIGIGLNLQELLFPHPRSRAAKIGRGALDYFQVPYTAVHID</sequence>
<name>A0ABS6BJ23_9SPHN</name>
<proteinExistence type="predicted"/>
<evidence type="ECO:0000313" key="1">
    <source>
        <dbReference type="EMBL" id="MBU3078305.1"/>
    </source>
</evidence>
<evidence type="ECO:0000313" key="2">
    <source>
        <dbReference type="Proteomes" id="UP000776276"/>
    </source>
</evidence>
<dbReference type="EMBL" id="JAHKRT010000005">
    <property type="protein sequence ID" value="MBU3078305.1"/>
    <property type="molecule type" value="Genomic_DNA"/>
</dbReference>
<dbReference type="Pfam" id="PF10043">
    <property type="entry name" value="DUF2279"/>
    <property type="match status" value="1"/>
</dbReference>
<reference evidence="1 2" key="1">
    <citation type="submission" date="2021-06" db="EMBL/GenBank/DDBJ databases">
        <title>Sphingomonas sp. XMGL2, whole genome shotgun sequencing project.</title>
        <authorList>
            <person name="Zhao G."/>
            <person name="Shen L."/>
        </authorList>
    </citation>
    <scope>NUCLEOTIDE SEQUENCE [LARGE SCALE GENOMIC DNA]</scope>
    <source>
        <strain evidence="1 2">XMGL2</strain>
    </source>
</reference>
<protein>
    <submittedName>
        <fullName evidence="1">YfiM family protein</fullName>
    </submittedName>
</protein>
<comment type="caution">
    <text evidence="1">The sequence shown here is derived from an EMBL/GenBank/DDBJ whole genome shotgun (WGS) entry which is preliminary data.</text>
</comment>
<gene>
    <name evidence="1" type="ORF">KOF26_10535</name>
</gene>
<accession>A0ABS6BJ23</accession>
<organism evidence="1 2">
    <name type="scientific">Sphingomonas quercus</name>
    <dbReference type="NCBI Taxonomy" id="2842451"/>
    <lineage>
        <taxon>Bacteria</taxon>
        <taxon>Pseudomonadati</taxon>
        <taxon>Pseudomonadota</taxon>
        <taxon>Alphaproteobacteria</taxon>
        <taxon>Sphingomonadales</taxon>
        <taxon>Sphingomonadaceae</taxon>
        <taxon>Sphingomonas</taxon>
    </lineage>
</organism>
<dbReference type="Proteomes" id="UP000776276">
    <property type="component" value="Unassembled WGS sequence"/>
</dbReference>
<keyword evidence="2" id="KW-1185">Reference proteome</keyword>